<evidence type="ECO:0000256" key="3">
    <source>
        <dbReference type="ARBA" id="ARBA00022692"/>
    </source>
</evidence>
<feature type="transmembrane region" description="Helical" evidence="6">
    <location>
        <begin position="233"/>
        <end position="254"/>
    </location>
</feature>
<feature type="transmembrane region" description="Helical" evidence="6">
    <location>
        <begin position="586"/>
        <end position="603"/>
    </location>
</feature>
<name>A0A6I6F427_9CLOT</name>
<keyword evidence="9" id="KW-1185">Reference proteome</keyword>
<evidence type="ECO:0000256" key="2">
    <source>
        <dbReference type="ARBA" id="ARBA00022475"/>
    </source>
</evidence>
<dbReference type="GO" id="GO:0005886">
    <property type="term" value="C:plasma membrane"/>
    <property type="evidence" value="ECO:0007669"/>
    <property type="project" value="UniProtKB-SubCell"/>
</dbReference>
<keyword evidence="4 6" id="KW-1133">Transmembrane helix</keyword>
<dbReference type="PANTHER" id="PTHR46795">
    <property type="entry name" value="ABC TRANSPORTER PERMEASE-RELATED-RELATED"/>
    <property type="match status" value="1"/>
</dbReference>
<dbReference type="Proteomes" id="UP000422764">
    <property type="component" value="Chromosome"/>
</dbReference>
<feature type="transmembrane region" description="Helical" evidence="6">
    <location>
        <begin position="18"/>
        <end position="39"/>
    </location>
</feature>
<evidence type="ECO:0000256" key="1">
    <source>
        <dbReference type="ARBA" id="ARBA00004651"/>
    </source>
</evidence>
<feature type="transmembrane region" description="Helical" evidence="6">
    <location>
        <begin position="60"/>
        <end position="84"/>
    </location>
</feature>
<evidence type="ECO:0000313" key="8">
    <source>
        <dbReference type="EMBL" id="QGU95944.1"/>
    </source>
</evidence>
<keyword evidence="6" id="KW-0813">Transport</keyword>
<keyword evidence="3 6" id="KW-0812">Transmembrane</keyword>
<protein>
    <submittedName>
        <fullName evidence="8">FtsX-like permease family protein</fullName>
    </submittedName>
</protein>
<feature type="transmembrane region" description="Helical" evidence="6">
    <location>
        <begin position="205"/>
        <end position="227"/>
    </location>
</feature>
<keyword evidence="5 6" id="KW-0472">Membrane</keyword>
<keyword evidence="2 6" id="KW-1003">Cell membrane</keyword>
<feature type="transmembrane region" description="Helical" evidence="6">
    <location>
        <begin position="285"/>
        <end position="306"/>
    </location>
</feature>
<reference evidence="8 9" key="1">
    <citation type="submission" date="2019-12" db="EMBL/GenBank/DDBJ databases">
        <title>Genome sequenceing of Clostridium bovifaecis.</title>
        <authorList>
            <person name="Yao Y."/>
        </authorList>
    </citation>
    <scope>NUCLEOTIDE SEQUENCE [LARGE SCALE GENOMIC DNA]</scope>
    <source>
        <strain evidence="8 9">BXX</strain>
    </source>
</reference>
<proteinExistence type="inferred from homology"/>
<dbReference type="GO" id="GO:0055085">
    <property type="term" value="P:transmembrane transport"/>
    <property type="evidence" value="ECO:0007669"/>
    <property type="project" value="UniProtKB-UniRule"/>
</dbReference>
<evidence type="ECO:0000259" key="7">
    <source>
        <dbReference type="Pfam" id="PF02687"/>
    </source>
</evidence>
<feature type="domain" description="ABC3 transporter permease C-terminal" evidence="7">
    <location>
        <begin position="66"/>
        <end position="183"/>
    </location>
</feature>
<gene>
    <name evidence="8" type="ORF">GOM49_13340</name>
</gene>
<dbReference type="InterPro" id="IPR027022">
    <property type="entry name" value="ABC_permease_BceB-typ"/>
</dbReference>
<dbReference type="PIRSF" id="PIRSF018968">
    <property type="entry name" value="ABC_permease_BceB"/>
    <property type="match status" value="1"/>
</dbReference>
<feature type="transmembrane region" description="Helical" evidence="6">
    <location>
        <begin position="104"/>
        <end position="126"/>
    </location>
</feature>
<evidence type="ECO:0000256" key="5">
    <source>
        <dbReference type="ARBA" id="ARBA00023136"/>
    </source>
</evidence>
<evidence type="ECO:0000256" key="6">
    <source>
        <dbReference type="PIRNR" id="PIRNR018968"/>
    </source>
</evidence>
<evidence type="ECO:0000256" key="4">
    <source>
        <dbReference type="ARBA" id="ARBA00022989"/>
    </source>
</evidence>
<feature type="transmembrane region" description="Helical" evidence="6">
    <location>
        <begin position="157"/>
        <end position="177"/>
    </location>
</feature>
<dbReference type="AlphaFoldDB" id="A0A6I6F427"/>
<feature type="transmembrane region" description="Helical" evidence="6">
    <location>
        <begin position="528"/>
        <end position="550"/>
    </location>
</feature>
<evidence type="ECO:0000313" key="9">
    <source>
        <dbReference type="Proteomes" id="UP000422764"/>
    </source>
</evidence>
<comment type="subcellular location">
    <subcellularLocation>
        <location evidence="1 6">Cell membrane</location>
        <topology evidence="1 6">Multi-pass membrane protein</topology>
    </subcellularLocation>
</comment>
<sequence length="649" mass="73397">MTLLSIAYKNIKGNLNKYVMYCLSNTLVVMVFFIFANFINNPQVKSVDIMGSVGVMASKIVILCEVIIIIFSMVFATYSITNFLKSREKEFGLLSMFGLTKGQIRSYVILENLIISAVSVSAGVLLGIVFSKLFFMAVTVILALDAEISFVVSNAAITITLLTFIILFQGISFIVSYKIKNNNIVELLKGDRTPKSVPKFSKAKAMLSIILIVLGYIIALYSGVAIVFTMFPILILVVSGTYILYSQFSVFFTYKLQRNKRIYYKGINIITLSQIIYKLEDSAKVLFIASILSAVTLTASVSVYSVQKTILGNIDQSFPQDLNIIERGLDSENTVSHEKIEETIKSYGHELQHKNKIILIEATNEESDISNKTNNKRDFYIMSNSDYNVMASQFGRKQVQLQDGEVLIHTYNIMGSMGSKYFIDDKEYITLTINNENLKLKIKDEISGGIINDDKNTNTAVVSDDVFNKVFKNSSDEKKIVYYGYNIKDWKNASDAVEQIKIMFPSNDKNSFSERVVKYLPIIRSMSLVLFIGTFISIIFFVSTSSILYFKIFSEIQKDRHEFIALKKIGVSNDEIKRVVSTQCSIMFLLPFVVSLSHSIFAIKSLSNLLGDNLSGYFIVISLIYLVLQLLYLVFARNMYNKQINTWMK</sequence>
<dbReference type="EMBL" id="CP046522">
    <property type="protein sequence ID" value="QGU95944.1"/>
    <property type="molecule type" value="Genomic_DNA"/>
</dbReference>
<dbReference type="PANTHER" id="PTHR46795:SF3">
    <property type="entry name" value="ABC TRANSPORTER PERMEASE"/>
    <property type="match status" value="1"/>
</dbReference>
<accession>A0A6I6F427</accession>
<feature type="transmembrane region" description="Helical" evidence="6">
    <location>
        <begin position="615"/>
        <end position="635"/>
    </location>
</feature>
<dbReference type="InterPro" id="IPR003838">
    <property type="entry name" value="ABC3_permease_C"/>
</dbReference>
<dbReference type="InterPro" id="IPR052536">
    <property type="entry name" value="ABC-4_Integral_Memb_Prot"/>
</dbReference>
<comment type="similarity">
    <text evidence="6">Belongs to the ABC-4 integral membrane protein family.</text>
</comment>
<organism evidence="8 9">
    <name type="scientific">Clostridium bovifaecis</name>
    <dbReference type="NCBI Taxonomy" id="2184719"/>
    <lineage>
        <taxon>Bacteria</taxon>
        <taxon>Bacillati</taxon>
        <taxon>Bacillota</taxon>
        <taxon>Clostridia</taxon>
        <taxon>Eubacteriales</taxon>
        <taxon>Clostridiaceae</taxon>
        <taxon>Clostridium</taxon>
    </lineage>
</organism>
<dbReference type="Pfam" id="PF02687">
    <property type="entry name" value="FtsX"/>
    <property type="match status" value="1"/>
</dbReference>